<dbReference type="PROSITE" id="PS50112">
    <property type="entry name" value="PAS"/>
    <property type="match status" value="1"/>
</dbReference>
<dbReference type="Pfam" id="PF00989">
    <property type="entry name" value="PAS"/>
    <property type="match status" value="1"/>
</dbReference>
<feature type="compositionally biased region" description="Low complexity" evidence="8">
    <location>
        <begin position="787"/>
        <end position="801"/>
    </location>
</feature>
<evidence type="ECO:0000256" key="4">
    <source>
        <dbReference type="ARBA" id="ARBA00023125"/>
    </source>
</evidence>
<evidence type="ECO:0000256" key="7">
    <source>
        <dbReference type="ARBA" id="ARBA00023242"/>
    </source>
</evidence>
<feature type="domain" description="PAS" evidence="9">
    <location>
        <begin position="134"/>
        <end position="198"/>
    </location>
</feature>
<evidence type="ECO:0000313" key="11">
    <source>
        <dbReference type="EMBL" id="VVC37157.1"/>
    </source>
</evidence>
<organism evidence="11 12">
    <name type="scientific">Cinara cedri</name>
    <dbReference type="NCBI Taxonomy" id="506608"/>
    <lineage>
        <taxon>Eukaryota</taxon>
        <taxon>Metazoa</taxon>
        <taxon>Ecdysozoa</taxon>
        <taxon>Arthropoda</taxon>
        <taxon>Hexapoda</taxon>
        <taxon>Insecta</taxon>
        <taxon>Pterygota</taxon>
        <taxon>Neoptera</taxon>
        <taxon>Paraneoptera</taxon>
        <taxon>Hemiptera</taxon>
        <taxon>Sternorrhyncha</taxon>
        <taxon>Aphidomorpha</taxon>
        <taxon>Aphidoidea</taxon>
        <taxon>Aphididae</taxon>
        <taxon>Lachninae</taxon>
        <taxon>Cinara</taxon>
    </lineage>
</organism>
<dbReference type="InterPro" id="IPR035965">
    <property type="entry name" value="PAS-like_dom_sf"/>
</dbReference>
<dbReference type="FunFam" id="4.10.280.10:FF:000041">
    <property type="entry name" value="aryl hydrocarbon receptor repressor"/>
    <property type="match status" value="1"/>
</dbReference>
<name>A0A5E4MZR5_9HEMI</name>
<dbReference type="GO" id="GO:0006805">
    <property type="term" value="P:xenobiotic metabolic process"/>
    <property type="evidence" value="ECO:0007669"/>
    <property type="project" value="InterPro"/>
</dbReference>
<dbReference type="Pfam" id="PF00010">
    <property type="entry name" value="HLH"/>
    <property type="match status" value="1"/>
</dbReference>
<feature type="region of interest" description="Disordered" evidence="8">
    <location>
        <begin position="23"/>
        <end position="51"/>
    </location>
</feature>
<feature type="domain" description="BHLH" evidence="10">
    <location>
        <begin position="39"/>
        <end position="92"/>
    </location>
</feature>
<evidence type="ECO:0000256" key="5">
    <source>
        <dbReference type="ARBA" id="ARBA00023159"/>
    </source>
</evidence>
<keyword evidence="12" id="KW-1185">Reference proteome</keyword>
<evidence type="ECO:0000256" key="2">
    <source>
        <dbReference type="ARBA" id="ARBA00022737"/>
    </source>
</evidence>
<keyword evidence="2" id="KW-0677">Repeat</keyword>
<evidence type="ECO:0000256" key="1">
    <source>
        <dbReference type="ARBA" id="ARBA00004123"/>
    </source>
</evidence>
<dbReference type="PROSITE" id="PS50888">
    <property type="entry name" value="BHLH"/>
    <property type="match status" value="1"/>
</dbReference>
<feature type="compositionally biased region" description="Polar residues" evidence="8">
    <location>
        <begin position="733"/>
        <end position="752"/>
    </location>
</feature>
<dbReference type="Gene3D" id="4.10.280.10">
    <property type="entry name" value="Helix-loop-helix DNA-binding domain"/>
    <property type="match status" value="1"/>
</dbReference>
<sequence>MAVAAVTAPTVQPVNPLSTVYATKRRRRNGKSVKTTPKDGGVGKSNPSKRHRERLNAELDTLANLLPFEHNILSKLDRLSILRLSVSYLRTKSYFQVTMHKSKEEQANVTGSQYQRSRTCPEPHHLYLDGDMFLQALNGFLVMLTCDGEVFFATHTIENYLGFHQSDIVHQSVYELVHSEDREELQRQLMWNSAIPTEPGSPSPSITLHEALHPDNGRLLQRSFTIRFRCLLDNTSGFLRLDVRGRIKVIHGQNRKSDEPPPLGLFALCTPFGPPSLLEIPHKEVMFKSKHKLDLSLVSMDQRGKLLLGYCDSELANMGGYDLVHYDDLAYVASAHQELLKTGASGMIAYRVQTKQGTWQWLQTSSRLVYKNSKPDFVIGTHRPLMEEEGRDLLGKRTMDFKVSYLDAGLSNSYFSDSEQLPGTLSTAVTGASSTGSGTAGPTGQTQPSQPRRRYKTHLRDFLSTCRTKRKLSASTAPPAATVATTNTVEYPTAVQAPPVPVAPPPTADVLYTNLNTAALYSAGPYNGTVAADNGGYHQTNFHQSLYDTRIPYLTATDNLFQYRPLGNYYTEYHTPTTTPYMGNGFLDISPRAPPVQCGLPTYDQLTAVTSATVSGRECVEKLYGSPPVISMEHHHQQQQHHHHHHQQQQQQQHHQQHQQSGEDNMDKCHMDVATVAAAAGLPYLAPLCDVQFRTKSSSPPVSNGLKIEDTKTEYGMQSSDSDVPRQTVLMWGTTSPQTNGHPPSPYMQQKKMSPPAPPQPPTSGPSDPLCKSHLQTDMPDTPPSPTAAVAAAAAAVWTPPHAHPPPPPQPPPHHFYAYHHHHNSNTITTSTSNNNNNSNNNNSSSSSSNSSSSSSMVDAYHHDPYYHNNYHHLYNHSAHHQTAVMPAPAQYPSPSQSRLNHRTAVLCCPSRR</sequence>
<dbReference type="InterPro" id="IPR013767">
    <property type="entry name" value="PAS_fold"/>
</dbReference>
<evidence type="ECO:0000256" key="6">
    <source>
        <dbReference type="ARBA" id="ARBA00023163"/>
    </source>
</evidence>
<comment type="subcellular location">
    <subcellularLocation>
        <location evidence="1">Nucleus</location>
    </subcellularLocation>
</comment>
<keyword evidence="4" id="KW-0238">DNA-binding</keyword>
<dbReference type="InterPro" id="IPR001610">
    <property type="entry name" value="PAC"/>
</dbReference>
<dbReference type="InterPro" id="IPR011598">
    <property type="entry name" value="bHLH_dom"/>
</dbReference>
<keyword evidence="5" id="KW-0010">Activator</keyword>
<proteinExistence type="predicted"/>
<gene>
    <name evidence="11" type="ORF">CINCED_3A013616</name>
</gene>
<dbReference type="GO" id="GO:0034751">
    <property type="term" value="C:aryl hydrocarbon receptor complex"/>
    <property type="evidence" value="ECO:0007669"/>
    <property type="project" value="TreeGrafter"/>
</dbReference>
<evidence type="ECO:0000256" key="8">
    <source>
        <dbReference type="SAM" id="MobiDB-lite"/>
    </source>
</evidence>
<protein>
    <submittedName>
        <fullName evidence="11">PAC motif,Myc-type, basic helix-loop-helix (BHLH) domain,PAS fold,PAS domain,PAS fold-3</fullName>
    </submittedName>
</protein>
<dbReference type="SMART" id="SM00091">
    <property type="entry name" value="PAS"/>
    <property type="match status" value="2"/>
</dbReference>
<dbReference type="SUPFAM" id="SSF55785">
    <property type="entry name" value="PYP-like sensor domain (PAS domain)"/>
    <property type="match status" value="2"/>
</dbReference>
<dbReference type="FunFam" id="3.30.450.20:FF:000074">
    <property type="entry name" value="Aryl hydrocarbon receptor"/>
    <property type="match status" value="1"/>
</dbReference>
<dbReference type="InterPro" id="IPR039091">
    <property type="entry name" value="AHR/AHRR"/>
</dbReference>
<dbReference type="OrthoDB" id="6099906at2759"/>
<dbReference type="GO" id="GO:0000976">
    <property type="term" value="F:transcription cis-regulatory region binding"/>
    <property type="evidence" value="ECO:0007669"/>
    <property type="project" value="TreeGrafter"/>
</dbReference>
<dbReference type="GO" id="GO:0046983">
    <property type="term" value="F:protein dimerization activity"/>
    <property type="evidence" value="ECO:0007669"/>
    <property type="project" value="InterPro"/>
</dbReference>
<feature type="compositionally biased region" description="Low complexity" evidence="8">
    <location>
        <begin position="426"/>
        <end position="450"/>
    </location>
</feature>
<feature type="compositionally biased region" description="Low complexity" evidence="8">
    <location>
        <begin position="825"/>
        <end position="856"/>
    </location>
</feature>
<dbReference type="InterPro" id="IPR036638">
    <property type="entry name" value="HLH_DNA-bd_sf"/>
</dbReference>
<dbReference type="SMART" id="SM00086">
    <property type="entry name" value="PAC"/>
    <property type="match status" value="1"/>
</dbReference>
<dbReference type="PANTHER" id="PTHR10649">
    <property type="entry name" value="ARYL HYDROCARBON RECEPTOR"/>
    <property type="match status" value="1"/>
</dbReference>
<keyword evidence="6" id="KW-0804">Transcription</keyword>
<dbReference type="EMBL" id="CABPRJ010001442">
    <property type="protein sequence ID" value="VVC37157.1"/>
    <property type="molecule type" value="Genomic_DNA"/>
</dbReference>
<evidence type="ECO:0000313" key="12">
    <source>
        <dbReference type="Proteomes" id="UP000325440"/>
    </source>
</evidence>
<feature type="region of interest" description="Disordered" evidence="8">
    <location>
        <begin position="426"/>
        <end position="454"/>
    </location>
</feature>
<keyword evidence="7" id="KW-0539">Nucleus</keyword>
<dbReference type="FunFam" id="3.30.450.20:FF:000069">
    <property type="entry name" value="Aryl hydrocarbon receptor"/>
    <property type="match status" value="1"/>
</dbReference>
<evidence type="ECO:0000256" key="3">
    <source>
        <dbReference type="ARBA" id="ARBA00023015"/>
    </source>
</evidence>
<feature type="compositionally biased region" description="Pro residues" evidence="8">
    <location>
        <begin position="755"/>
        <end position="764"/>
    </location>
</feature>
<dbReference type="PANTHER" id="PTHR10649:SF12">
    <property type="entry name" value="SPINELESS, ISOFORM C"/>
    <property type="match status" value="1"/>
</dbReference>
<dbReference type="InterPro" id="IPR013655">
    <property type="entry name" value="PAS_fold_3"/>
</dbReference>
<dbReference type="SUPFAM" id="SSF47459">
    <property type="entry name" value="HLH, helix-loop-helix DNA-binding domain"/>
    <property type="match status" value="1"/>
</dbReference>
<dbReference type="AlphaFoldDB" id="A0A5E4MZR5"/>
<feature type="compositionally biased region" description="Basic residues" evidence="8">
    <location>
        <begin position="637"/>
        <end position="647"/>
    </location>
</feature>
<evidence type="ECO:0000259" key="10">
    <source>
        <dbReference type="PROSITE" id="PS50888"/>
    </source>
</evidence>
<accession>A0A5E4MZR5</accession>
<dbReference type="GO" id="GO:0005634">
    <property type="term" value="C:nucleus"/>
    <property type="evidence" value="ECO:0007669"/>
    <property type="project" value="UniProtKB-SubCell"/>
</dbReference>
<reference evidence="11 12" key="1">
    <citation type="submission" date="2019-08" db="EMBL/GenBank/DDBJ databases">
        <authorList>
            <person name="Alioto T."/>
            <person name="Alioto T."/>
            <person name="Gomez Garrido J."/>
        </authorList>
    </citation>
    <scope>NUCLEOTIDE SEQUENCE [LARGE SCALE GENOMIC DNA]</scope>
</reference>
<feature type="compositionally biased region" description="Pro residues" evidence="8">
    <location>
        <begin position="802"/>
        <end position="814"/>
    </location>
</feature>
<dbReference type="SMART" id="SM00353">
    <property type="entry name" value="HLH"/>
    <property type="match status" value="1"/>
</dbReference>
<dbReference type="Gene3D" id="3.30.450.20">
    <property type="entry name" value="PAS domain"/>
    <property type="match status" value="2"/>
</dbReference>
<dbReference type="Pfam" id="PF08447">
    <property type="entry name" value="PAS_3"/>
    <property type="match status" value="1"/>
</dbReference>
<dbReference type="CDD" id="cd19730">
    <property type="entry name" value="bHLH-PAS_spineless_like"/>
    <property type="match status" value="1"/>
</dbReference>
<keyword evidence="3" id="KW-0805">Transcription regulation</keyword>
<feature type="region of interest" description="Disordered" evidence="8">
    <location>
        <begin position="633"/>
        <end position="665"/>
    </location>
</feature>
<dbReference type="CDD" id="cd00130">
    <property type="entry name" value="PAS"/>
    <property type="match status" value="2"/>
</dbReference>
<dbReference type="GO" id="GO:0045944">
    <property type="term" value="P:positive regulation of transcription by RNA polymerase II"/>
    <property type="evidence" value="ECO:0007669"/>
    <property type="project" value="UniProtKB-ARBA"/>
</dbReference>
<feature type="compositionally biased region" description="Low complexity" evidence="8">
    <location>
        <begin position="648"/>
        <end position="660"/>
    </location>
</feature>
<evidence type="ECO:0000259" key="9">
    <source>
        <dbReference type="PROSITE" id="PS50112"/>
    </source>
</evidence>
<dbReference type="InterPro" id="IPR000014">
    <property type="entry name" value="PAS"/>
</dbReference>
<dbReference type="GO" id="GO:0004879">
    <property type="term" value="F:nuclear receptor activity"/>
    <property type="evidence" value="ECO:0007669"/>
    <property type="project" value="TreeGrafter"/>
</dbReference>
<dbReference type="Proteomes" id="UP000325440">
    <property type="component" value="Unassembled WGS sequence"/>
</dbReference>
<feature type="region of interest" description="Disordered" evidence="8">
    <location>
        <begin position="733"/>
        <end position="857"/>
    </location>
</feature>